<accession>A0AAV4N4A7</accession>
<evidence type="ECO:0000313" key="1">
    <source>
        <dbReference type="EMBL" id="GIX79528.1"/>
    </source>
</evidence>
<organism evidence="1 2">
    <name type="scientific">Caerostris extrusa</name>
    <name type="common">Bark spider</name>
    <name type="synonym">Caerostris bankana</name>
    <dbReference type="NCBI Taxonomy" id="172846"/>
    <lineage>
        <taxon>Eukaryota</taxon>
        <taxon>Metazoa</taxon>
        <taxon>Ecdysozoa</taxon>
        <taxon>Arthropoda</taxon>
        <taxon>Chelicerata</taxon>
        <taxon>Arachnida</taxon>
        <taxon>Araneae</taxon>
        <taxon>Araneomorphae</taxon>
        <taxon>Entelegynae</taxon>
        <taxon>Araneoidea</taxon>
        <taxon>Araneidae</taxon>
        <taxon>Caerostris</taxon>
    </lineage>
</organism>
<name>A0AAV4N4A7_CAEEX</name>
<protein>
    <submittedName>
        <fullName evidence="1">Uncharacterized protein</fullName>
    </submittedName>
</protein>
<reference evidence="1 2" key="1">
    <citation type="submission" date="2021-06" db="EMBL/GenBank/DDBJ databases">
        <title>Caerostris extrusa draft genome.</title>
        <authorList>
            <person name="Kono N."/>
            <person name="Arakawa K."/>
        </authorList>
    </citation>
    <scope>NUCLEOTIDE SEQUENCE [LARGE SCALE GENOMIC DNA]</scope>
</reference>
<dbReference type="Proteomes" id="UP001054945">
    <property type="component" value="Unassembled WGS sequence"/>
</dbReference>
<comment type="caution">
    <text evidence="1">The sequence shown here is derived from an EMBL/GenBank/DDBJ whole genome shotgun (WGS) entry which is preliminary data.</text>
</comment>
<dbReference type="EMBL" id="BPLR01002947">
    <property type="protein sequence ID" value="GIX79528.1"/>
    <property type="molecule type" value="Genomic_DNA"/>
</dbReference>
<proteinExistence type="predicted"/>
<gene>
    <name evidence="1" type="ORF">CEXT_758441</name>
</gene>
<keyword evidence="2" id="KW-1185">Reference proteome</keyword>
<dbReference type="AlphaFoldDB" id="A0AAV4N4A7"/>
<sequence length="173" mass="19615">MVNSTWNGWNVVVSRNIHDTIYGHQSNECGGQTECVVQDGLGSCGAGGYARTHIRFAPIRSHGFTSGNEKSFTNNVMQFLRLYKYVCPSRTKAIRGNLLRQGINIGGDVFRCIRWSPVPLGWLMSSRWWMIMGNDMTRDNFCARYMVWFPGANSTDDFATEKRNFIGKENNGK</sequence>
<evidence type="ECO:0000313" key="2">
    <source>
        <dbReference type="Proteomes" id="UP001054945"/>
    </source>
</evidence>